<reference evidence="13 14" key="1">
    <citation type="submission" date="2020-07" db="EMBL/GenBank/DDBJ databases">
        <title>Genome of Haloechinothrix sp.</title>
        <authorList>
            <person name="Tang S.-K."/>
            <person name="Yang L."/>
            <person name="Zhu W.-Y."/>
        </authorList>
    </citation>
    <scope>NUCLEOTIDE SEQUENCE [LARGE SCALE GENOMIC DNA]</scope>
    <source>
        <strain evidence="13 14">YIM 98757</strain>
    </source>
</reference>
<evidence type="ECO:0000256" key="8">
    <source>
        <dbReference type="ARBA" id="ARBA00022989"/>
    </source>
</evidence>
<gene>
    <name evidence="13" type="ORF">H0B56_21970</name>
</gene>
<keyword evidence="4 13" id="KW-0645">Protease</keyword>
<name>A0A838AGA6_9PSEU</name>
<evidence type="ECO:0000259" key="12">
    <source>
        <dbReference type="PROSITE" id="PS50106"/>
    </source>
</evidence>
<dbReference type="Pfam" id="PF02163">
    <property type="entry name" value="Peptidase_M50"/>
    <property type="match status" value="1"/>
</dbReference>
<protein>
    <submittedName>
        <fullName evidence="13">Site-2 protease family protein</fullName>
    </submittedName>
</protein>
<feature type="domain" description="PDZ" evidence="12">
    <location>
        <begin position="177"/>
        <end position="227"/>
    </location>
</feature>
<comment type="caution">
    <text evidence="13">The sequence shown here is derived from an EMBL/GenBank/DDBJ whole genome shotgun (WGS) entry which is preliminary data.</text>
</comment>
<keyword evidence="8 11" id="KW-1133">Transmembrane helix</keyword>
<dbReference type="InterPro" id="IPR036034">
    <property type="entry name" value="PDZ_sf"/>
</dbReference>
<dbReference type="Gene3D" id="2.30.42.10">
    <property type="match status" value="1"/>
</dbReference>
<keyword evidence="10 11" id="KW-0472">Membrane</keyword>
<keyword evidence="9" id="KW-0482">Metalloprotease</keyword>
<accession>A0A838AGA6</accession>
<dbReference type="EMBL" id="JACCKD010000010">
    <property type="protein sequence ID" value="MBA0128221.1"/>
    <property type="molecule type" value="Genomic_DNA"/>
</dbReference>
<dbReference type="AlphaFoldDB" id="A0A838AGA6"/>
<evidence type="ECO:0000256" key="11">
    <source>
        <dbReference type="SAM" id="Phobius"/>
    </source>
</evidence>
<comment type="similarity">
    <text evidence="3">Belongs to the peptidase M50B family.</text>
</comment>
<feature type="transmembrane region" description="Helical" evidence="11">
    <location>
        <begin position="116"/>
        <end position="142"/>
    </location>
</feature>
<evidence type="ECO:0000256" key="6">
    <source>
        <dbReference type="ARBA" id="ARBA00022801"/>
    </source>
</evidence>
<dbReference type="GO" id="GO:0006508">
    <property type="term" value="P:proteolysis"/>
    <property type="evidence" value="ECO:0007669"/>
    <property type="project" value="UniProtKB-KW"/>
</dbReference>
<dbReference type="InterPro" id="IPR001478">
    <property type="entry name" value="PDZ"/>
</dbReference>
<feature type="transmembrane region" description="Helical" evidence="11">
    <location>
        <begin position="400"/>
        <end position="422"/>
    </location>
</feature>
<evidence type="ECO:0000256" key="10">
    <source>
        <dbReference type="ARBA" id="ARBA00023136"/>
    </source>
</evidence>
<evidence type="ECO:0000256" key="2">
    <source>
        <dbReference type="ARBA" id="ARBA00004141"/>
    </source>
</evidence>
<sequence>MGACARHRAEPSGKGLGVLAYTIGVVLFALGICVSIALHEAGHMWTAKKFGMQVRRYFVGFGPTLFSFRRGETEYGVKAVPLGGFCDIAGMTALDEVKPEEAKRAMWRYPVWKRTVVLAAGSGMHFLIGFLVLLVMAGSLGLPNLDGDPKVQAVSECVRDVQDREQLAEFDEQACGPGDPAPAKEAGLRSGDVITAVDGEPVADIGETTSLVQEREGPTPITVDRDGTTVETVVDVERIQRPNLDEAAVEEGAPETVTVGMIGVGFAQYLQYSAVEAAPATVMFTGDMFHRTWNALLRLPERIPLVVESIFGAERDPNTPVSVVGASRLGGETVQQGMWEVFFLLLASLNFFVGIFNLLPLLPLDGGHIAVTWYERARDWLRKLRGKAAGGPVDYSKLSAVTMVVIIIGGGFVLLTVTADIVNPIRLTD</sequence>
<comment type="subcellular location">
    <subcellularLocation>
        <location evidence="2">Membrane</location>
        <topology evidence="2">Multi-pass membrane protein</topology>
    </subcellularLocation>
</comment>
<feature type="transmembrane region" description="Helical" evidence="11">
    <location>
        <begin position="16"/>
        <end position="38"/>
    </location>
</feature>
<dbReference type="InterPro" id="IPR004387">
    <property type="entry name" value="Pept_M50_Zn"/>
</dbReference>
<dbReference type="PROSITE" id="PS50106">
    <property type="entry name" value="PDZ"/>
    <property type="match status" value="1"/>
</dbReference>
<keyword evidence="7" id="KW-0862">Zinc</keyword>
<evidence type="ECO:0000313" key="13">
    <source>
        <dbReference type="EMBL" id="MBA0128221.1"/>
    </source>
</evidence>
<dbReference type="Proteomes" id="UP000582974">
    <property type="component" value="Unassembled WGS sequence"/>
</dbReference>
<dbReference type="CDD" id="cd06163">
    <property type="entry name" value="S2P-M50_PDZ_RseP-like"/>
    <property type="match status" value="1"/>
</dbReference>
<keyword evidence="14" id="KW-1185">Reference proteome</keyword>
<dbReference type="PANTHER" id="PTHR42837">
    <property type="entry name" value="REGULATOR OF SIGMA-E PROTEASE RSEP"/>
    <property type="match status" value="1"/>
</dbReference>
<evidence type="ECO:0000256" key="3">
    <source>
        <dbReference type="ARBA" id="ARBA00007931"/>
    </source>
</evidence>
<dbReference type="SUPFAM" id="SSF50156">
    <property type="entry name" value="PDZ domain-like"/>
    <property type="match status" value="1"/>
</dbReference>
<evidence type="ECO:0000256" key="1">
    <source>
        <dbReference type="ARBA" id="ARBA00001947"/>
    </source>
</evidence>
<evidence type="ECO:0000256" key="4">
    <source>
        <dbReference type="ARBA" id="ARBA00022670"/>
    </source>
</evidence>
<dbReference type="Pfam" id="PF17820">
    <property type="entry name" value="PDZ_6"/>
    <property type="match status" value="1"/>
</dbReference>
<evidence type="ECO:0000256" key="9">
    <source>
        <dbReference type="ARBA" id="ARBA00023049"/>
    </source>
</evidence>
<dbReference type="PANTHER" id="PTHR42837:SF2">
    <property type="entry name" value="MEMBRANE METALLOPROTEASE ARASP2, CHLOROPLASTIC-RELATED"/>
    <property type="match status" value="1"/>
</dbReference>
<proteinExistence type="inferred from homology"/>
<keyword evidence="6" id="KW-0378">Hydrolase</keyword>
<dbReference type="GO" id="GO:0016020">
    <property type="term" value="C:membrane"/>
    <property type="evidence" value="ECO:0007669"/>
    <property type="project" value="UniProtKB-SubCell"/>
</dbReference>
<dbReference type="InterPro" id="IPR008915">
    <property type="entry name" value="Peptidase_M50"/>
</dbReference>
<comment type="cofactor">
    <cofactor evidence="1">
        <name>Zn(2+)</name>
        <dbReference type="ChEBI" id="CHEBI:29105"/>
    </cofactor>
</comment>
<organism evidence="13 14">
    <name type="scientific">Haloechinothrix aidingensis</name>
    <dbReference type="NCBI Taxonomy" id="2752311"/>
    <lineage>
        <taxon>Bacteria</taxon>
        <taxon>Bacillati</taxon>
        <taxon>Actinomycetota</taxon>
        <taxon>Actinomycetes</taxon>
        <taxon>Pseudonocardiales</taxon>
        <taxon>Pseudonocardiaceae</taxon>
        <taxon>Haloechinothrix</taxon>
    </lineage>
</organism>
<evidence type="ECO:0000256" key="7">
    <source>
        <dbReference type="ARBA" id="ARBA00022833"/>
    </source>
</evidence>
<evidence type="ECO:0000256" key="5">
    <source>
        <dbReference type="ARBA" id="ARBA00022692"/>
    </source>
</evidence>
<evidence type="ECO:0000313" key="14">
    <source>
        <dbReference type="Proteomes" id="UP000582974"/>
    </source>
</evidence>
<dbReference type="GO" id="GO:0004222">
    <property type="term" value="F:metalloendopeptidase activity"/>
    <property type="evidence" value="ECO:0007669"/>
    <property type="project" value="InterPro"/>
</dbReference>
<keyword evidence="5 11" id="KW-0812">Transmembrane</keyword>
<dbReference type="InterPro" id="IPR041489">
    <property type="entry name" value="PDZ_6"/>
</dbReference>